<feature type="binding site" evidence="3">
    <location>
        <position position="64"/>
    </location>
    <ligand>
        <name>a divalent metal cation</name>
        <dbReference type="ChEBI" id="CHEBI:60240"/>
        <label>2</label>
    </ligand>
</feature>
<feature type="binding site" evidence="3">
    <location>
        <position position="108"/>
    </location>
    <ligand>
        <name>a divalent metal cation</name>
        <dbReference type="ChEBI" id="CHEBI:60240"/>
        <label>1</label>
    </ligand>
</feature>
<proteinExistence type="inferred from homology"/>
<evidence type="ECO:0000313" key="5">
    <source>
        <dbReference type="Proteomes" id="UP000610760"/>
    </source>
</evidence>
<evidence type="ECO:0000313" key="4">
    <source>
        <dbReference type="EMBL" id="MBC8559239.1"/>
    </source>
</evidence>
<protein>
    <recommendedName>
        <fullName evidence="2">GTP cyclohydrolase 1 type 2 homolog</fullName>
    </recommendedName>
</protein>
<keyword evidence="5" id="KW-1185">Reference proteome</keyword>
<dbReference type="EMBL" id="JACRSV010000001">
    <property type="protein sequence ID" value="MBC8559239.1"/>
    <property type="molecule type" value="Genomic_DNA"/>
</dbReference>
<reference evidence="4" key="1">
    <citation type="submission" date="2020-08" db="EMBL/GenBank/DDBJ databases">
        <title>Genome public.</title>
        <authorList>
            <person name="Liu C."/>
            <person name="Sun Q."/>
        </authorList>
    </citation>
    <scope>NUCLEOTIDE SEQUENCE</scope>
    <source>
        <strain evidence="4">NSJ-33</strain>
    </source>
</reference>
<comment type="similarity">
    <text evidence="1">Belongs to the GTP cyclohydrolase I type 2/NIF3 family.</text>
</comment>
<feature type="binding site" evidence="3">
    <location>
        <position position="227"/>
    </location>
    <ligand>
        <name>a divalent metal cation</name>
        <dbReference type="ChEBI" id="CHEBI:60240"/>
        <label>1</label>
    </ligand>
</feature>
<feature type="binding site" evidence="3">
    <location>
        <position position="223"/>
    </location>
    <ligand>
        <name>a divalent metal cation</name>
        <dbReference type="ChEBI" id="CHEBI:60240"/>
        <label>1</label>
    </ligand>
</feature>
<dbReference type="InterPro" id="IPR002678">
    <property type="entry name" value="DUF34/NIF3"/>
</dbReference>
<dbReference type="Proteomes" id="UP000610760">
    <property type="component" value="Unassembled WGS sequence"/>
</dbReference>
<evidence type="ECO:0000256" key="2">
    <source>
        <dbReference type="ARBA" id="ARBA00022112"/>
    </source>
</evidence>
<comment type="caution">
    <text evidence="4">The sequence shown here is derived from an EMBL/GenBank/DDBJ whole genome shotgun (WGS) entry which is preliminary data.</text>
</comment>
<organism evidence="4 5">
    <name type="scientific">Fumia xinanensis</name>
    <dbReference type="NCBI Taxonomy" id="2763659"/>
    <lineage>
        <taxon>Bacteria</taxon>
        <taxon>Bacillati</taxon>
        <taxon>Bacillota</taxon>
        <taxon>Clostridia</taxon>
        <taxon>Eubacteriales</taxon>
        <taxon>Oscillospiraceae</taxon>
        <taxon>Fumia</taxon>
    </lineage>
</organism>
<evidence type="ECO:0000256" key="1">
    <source>
        <dbReference type="ARBA" id="ARBA00006964"/>
    </source>
</evidence>
<name>A0A926E345_9FIRM</name>
<dbReference type="InterPro" id="IPR036069">
    <property type="entry name" value="DUF34/NIF3_sf"/>
</dbReference>
<dbReference type="Pfam" id="PF01784">
    <property type="entry name" value="DUF34_NIF3"/>
    <property type="match status" value="1"/>
</dbReference>
<sequence length="260" mass="28917">MLIKELIAEMERDAAREVGKIATCDTVKAGQAEEVIKGIAVSMFATPEVIRAAGEIGANFLIVHEPVYYNHFDSEIPNSIGREKQTLIDRLGMTIYRFHDHPHYTNPDTICEGMLEAIHLPGVLEEREPLKSNRYLLDTPMTAKELAVHLEKQLHIKHVKIAGCTDQKGKALSLAFGAASDVAVELGTVDFVLTGETSEWSVAEIARDYAQMGYNKAILVMGHIGSERNGMMLVAHRLQQIHPDIPVRYLECGEVYSYTD</sequence>
<gene>
    <name evidence="4" type="ORF">H8710_04055</name>
</gene>
<dbReference type="Gene3D" id="3.40.1390.30">
    <property type="entry name" value="NIF3 (NGG1p interacting factor 3)-like"/>
    <property type="match status" value="2"/>
</dbReference>
<dbReference type="SUPFAM" id="SSF102705">
    <property type="entry name" value="NIF3 (NGG1p interacting factor 3)-like"/>
    <property type="match status" value="1"/>
</dbReference>
<dbReference type="GO" id="GO:0046872">
    <property type="term" value="F:metal ion binding"/>
    <property type="evidence" value="ECO:0007669"/>
    <property type="project" value="UniProtKB-KW"/>
</dbReference>
<dbReference type="AlphaFoldDB" id="A0A926E345"/>
<accession>A0A926E345</accession>
<evidence type="ECO:0000256" key="3">
    <source>
        <dbReference type="PIRSR" id="PIRSR602678-1"/>
    </source>
</evidence>
<dbReference type="RefSeq" id="WP_249294130.1">
    <property type="nucleotide sequence ID" value="NZ_JACRSV010000001.1"/>
</dbReference>
<keyword evidence="3" id="KW-0479">Metal-binding</keyword>